<protein>
    <submittedName>
        <fullName evidence="2">CdaR family protein</fullName>
    </submittedName>
</protein>
<name>A0ABV8ACE0_9FLAO</name>
<keyword evidence="1" id="KW-1133">Transmembrane helix</keyword>
<dbReference type="Pfam" id="PF07949">
    <property type="entry name" value="YbbR"/>
    <property type="match status" value="1"/>
</dbReference>
<dbReference type="EMBL" id="JBHSAT010000002">
    <property type="protein sequence ID" value="MFC3875771.1"/>
    <property type="molecule type" value="Genomic_DNA"/>
</dbReference>
<gene>
    <name evidence="2" type="ORF">ACFOSX_00880</name>
</gene>
<keyword evidence="1" id="KW-0472">Membrane</keyword>
<reference evidence="3" key="1">
    <citation type="journal article" date="2019" name="Int. J. Syst. Evol. Microbiol.">
        <title>The Global Catalogue of Microorganisms (GCM) 10K type strain sequencing project: providing services to taxonomists for standard genome sequencing and annotation.</title>
        <authorList>
            <consortium name="The Broad Institute Genomics Platform"/>
            <consortium name="The Broad Institute Genome Sequencing Center for Infectious Disease"/>
            <person name="Wu L."/>
            <person name="Ma J."/>
        </authorList>
    </citation>
    <scope>NUCLEOTIDE SEQUENCE [LARGE SCALE GENOMIC DNA]</scope>
    <source>
        <strain evidence="3">CECT 8979</strain>
    </source>
</reference>
<proteinExistence type="predicted"/>
<keyword evidence="1" id="KW-0812">Transmembrane</keyword>
<accession>A0ABV8ACE0</accession>
<keyword evidence="3" id="KW-1185">Reference proteome</keyword>
<comment type="caution">
    <text evidence="2">The sequence shown here is derived from an EMBL/GenBank/DDBJ whole genome shotgun (WGS) entry which is preliminary data.</text>
</comment>
<dbReference type="PANTHER" id="PTHR37804:SF1">
    <property type="entry name" value="CDAA REGULATORY PROTEIN CDAR"/>
    <property type="match status" value="1"/>
</dbReference>
<dbReference type="RefSeq" id="WP_386096067.1">
    <property type="nucleotide sequence ID" value="NZ_JBHSAT010000002.1"/>
</dbReference>
<dbReference type="Gene3D" id="2.170.120.40">
    <property type="entry name" value="YbbR-like domain"/>
    <property type="match status" value="1"/>
</dbReference>
<dbReference type="Proteomes" id="UP001595812">
    <property type="component" value="Unassembled WGS sequence"/>
</dbReference>
<dbReference type="PANTHER" id="PTHR37804">
    <property type="entry name" value="CDAA REGULATORY PROTEIN CDAR"/>
    <property type="match status" value="1"/>
</dbReference>
<sequence length="323" mass="37200">MKKGINIGKYRFFKGKNIKGFSFFVIAAFVFLVLTKFSETYSETLKIKVELTNLKEEIALYEDSTYYVNVLVKSRGFNLAPFIFEKPKPILLNVSEDTKLKKTSYQWDVIGDIHVIESALGKRFEVINVEPDTMNFNFELLASKLLPIQLNKELQFVPGYDIKGEIRLSQDSVKLVGAKDELEALEFVETELLKLNDIQENISGTIGLLKPEVSNVKLYPSKVDVEATVKRFTEGKITLPVELKNVPEQQRINYFPKEVELTYYVDLDTYNSIKVDDFKIECDFKNLQNANQNFLVPEVTKQPESVKSLRLKQNRIEIIVLEN</sequence>
<evidence type="ECO:0000256" key="1">
    <source>
        <dbReference type="SAM" id="Phobius"/>
    </source>
</evidence>
<organism evidence="2 3">
    <name type="scientific">Winogradskyella maritima</name>
    <dbReference type="NCBI Taxonomy" id="1517766"/>
    <lineage>
        <taxon>Bacteria</taxon>
        <taxon>Pseudomonadati</taxon>
        <taxon>Bacteroidota</taxon>
        <taxon>Flavobacteriia</taxon>
        <taxon>Flavobacteriales</taxon>
        <taxon>Flavobacteriaceae</taxon>
        <taxon>Winogradskyella</taxon>
    </lineage>
</organism>
<dbReference type="InterPro" id="IPR012505">
    <property type="entry name" value="YbbR"/>
</dbReference>
<feature type="transmembrane region" description="Helical" evidence="1">
    <location>
        <begin position="21"/>
        <end position="38"/>
    </location>
</feature>
<evidence type="ECO:0000313" key="2">
    <source>
        <dbReference type="EMBL" id="MFC3875771.1"/>
    </source>
</evidence>
<evidence type="ECO:0000313" key="3">
    <source>
        <dbReference type="Proteomes" id="UP001595812"/>
    </source>
</evidence>
<dbReference type="Gene3D" id="2.170.120.30">
    <property type="match status" value="1"/>
</dbReference>
<dbReference type="InterPro" id="IPR053154">
    <property type="entry name" value="c-di-AMP_regulator"/>
</dbReference>